<protein>
    <submittedName>
        <fullName evidence="2">Uncharacterized protein</fullName>
    </submittedName>
</protein>
<feature type="region of interest" description="Disordered" evidence="1">
    <location>
        <begin position="843"/>
        <end position="864"/>
    </location>
</feature>
<sequence length="1010" mass="113452">MAYPFVHCGSTMTPERGICLIDSNSNVLHPAYRSSFSDGSRVFSSVDEYCKYQTLVELGQQEGADALASKVEFSDSLSLYIELLSQMVRLAGVGNRLDEAFRSSLLTHMRAAYQMRFEQDAQFKRELIATGVDPILFTDGDDRELGVGMSSEMLKQWLSANRISINNLMVRSHPATGSVFGTILGENRLGQTLMDIRDQSHVQQIASTSTSAGVPFDGANMYCIPSVYWENNPKVVANFTISEQVVSLTGTFFPLSSFYACYTLVNKKQYRSVAHYAFSNWVRSWRGTVKQIQSLFSTGEPAMLPKLLTKMVSENGEVPEERCLDGRQRHKFIPWLDVAVASKFEQHPSLKALLLATGDSLLVETVCGESDLFLSIGLTENDLHSFLTRPHISPSLLLNWMIQPTTMPKKYACRIGLNYSGLTLMKYREYLRSCAVSSGPLAPLETSIERPSDSTSKGFSPPDILPLIVPFTLDSFAPFDDKIICFGIDCAFHPRYSSPIMCPNKMLSYPSAYHFVFIEGCKFLGFPYKTQIALAKESPANVCAAFQSLLRRSFPSISRLNDWNRKVFFERLKLACRLKFTQHPTLMRALLETGDSVLVYCHRCTSWSPELAIGMSEADFSLWMDVCQLDAGKLLGHIVQPYGRRLAFLGGNRLGILLMELRREFRLEGNSIENLAAPASVMAYFGGKLKESSSQIPVNIRVDFAFLEDGINGIDEGQYCEQSTLTAWPSMLVNVFRFFTIFELFFFVEDPLVVLSKLKEVWYPPSGNDLSVEAVELQCLSTSSESGKFEWLMEIVMNAAEDVKELQLTKKHLLSSLRRSLYTLAVHNAEMIEREKGLVFNSQSAEKDQTETSSSAPSGSQSIPKLHLDPVINKQVFLLEAGFVNGLRESANVGGALLKLDWDGEGMKNVAARTWYHLTELERSKALVWLKHTVASLREKLDKRRPVDPRHFVSVAPAGEIRWLRPVMINSSIDLLEDQNWQTITNDDHIVHVDFCLSQQQSFKDGNKIC</sequence>
<dbReference type="EMBL" id="KL363206">
    <property type="protein sequence ID" value="KFD54586.1"/>
    <property type="molecule type" value="Genomic_DNA"/>
</dbReference>
<dbReference type="Proteomes" id="UP000030764">
    <property type="component" value="Unassembled WGS sequence"/>
</dbReference>
<evidence type="ECO:0000256" key="1">
    <source>
        <dbReference type="SAM" id="MobiDB-lite"/>
    </source>
</evidence>
<evidence type="ECO:0000313" key="3">
    <source>
        <dbReference type="Proteomes" id="UP000030764"/>
    </source>
</evidence>
<name>A0A085MBJ0_9BILA</name>
<dbReference type="CDD" id="cd15457">
    <property type="entry name" value="NADAR"/>
    <property type="match status" value="2"/>
</dbReference>
<dbReference type="OrthoDB" id="5915751at2759"/>
<proteinExistence type="predicted"/>
<dbReference type="AlphaFoldDB" id="A0A085MBJ0"/>
<dbReference type="InterPro" id="IPR037238">
    <property type="entry name" value="YbiA-like_sf"/>
</dbReference>
<dbReference type="SUPFAM" id="SSF143990">
    <property type="entry name" value="YbiA-like"/>
    <property type="match status" value="3"/>
</dbReference>
<dbReference type="Gene3D" id="1.10.357.40">
    <property type="entry name" value="YbiA-like"/>
    <property type="match status" value="3"/>
</dbReference>
<gene>
    <name evidence="2" type="ORF">M513_04531</name>
</gene>
<accession>A0A085MBJ0</accession>
<evidence type="ECO:0000313" key="2">
    <source>
        <dbReference type="EMBL" id="KFD54586.1"/>
    </source>
</evidence>
<dbReference type="InterPro" id="IPR012816">
    <property type="entry name" value="NADAR"/>
</dbReference>
<organism evidence="2 3">
    <name type="scientific">Trichuris suis</name>
    <name type="common">pig whipworm</name>
    <dbReference type="NCBI Taxonomy" id="68888"/>
    <lineage>
        <taxon>Eukaryota</taxon>
        <taxon>Metazoa</taxon>
        <taxon>Ecdysozoa</taxon>
        <taxon>Nematoda</taxon>
        <taxon>Enoplea</taxon>
        <taxon>Dorylaimia</taxon>
        <taxon>Trichinellida</taxon>
        <taxon>Trichuridae</taxon>
        <taxon>Trichuris</taxon>
    </lineage>
</organism>
<feature type="compositionally biased region" description="Low complexity" evidence="1">
    <location>
        <begin position="853"/>
        <end position="862"/>
    </location>
</feature>
<keyword evidence="3" id="KW-1185">Reference proteome</keyword>
<reference evidence="2 3" key="1">
    <citation type="journal article" date="2014" name="Nat. Genet.">
        <title>Genome and transcriptome of the porcine whipworm Trichuris suis.</title>
        <authorList>
            <person name="Jex A.R."/>
            <person name="Nejsum P."/>
            <person name="Schwarz E.M."/>
            <person name="Hu L."/>
            <person name="Young N.D."/>
            <person name="Hall R.S."/>
            <person name="Korhonen P.K."/>
            <person name="Liao S."/>
            <person name="Thamsborg S."/>
            <person name="Xia J."/>
            <person name="Xu P."/>
            <person name="Wang S."/>
            <person name="Scheerlinck J.P."/>
            <person name="Hofmann A."/>
            <person name="Sternberg P.W."/>
            <person name="Wang J."/>
            <person name="Gasser R.B."/>
        </authorList>
    </citation>
    <scope>NUCLEOTIDE SEQUENCE [LARGE SCALE GENOMIC DNA]</scope>
    <source>
        <strain evidence="2">DCEP-RM93M</strain>
    </source>
</reference>